<dbReference type="AlphaFoldDB" id="A0A9W9TQX4"/>
<dbReference type="OrthoDB" id="4358509at2759"/>
<dbReference type="RefSeq" id="XP_056502917.1">
    <property type="nucleotide sequence ID" value="XM_056643505.1"/>
</dbReference>
<protein>
    <submittedName>
        <fullName evidence="1">Uncharacterized protein</fullName>
    </submittedName>
</protein>
<organism evidence="1 2">
    <name type="scientific">Penicillium citrinum</name>
    <dbReference type="NCBI Taxonomy" id="5077"/>
    <lineage>
        <taxon>Eukaryota</taxon>
        <taxon>Fungi</taxon>
        <taxon>Dikarya</taxon>
        <taxon>Ascomycota</taxon>
        <taxon>Pezizomycotina</taxon>
        <taxon>Eurotiomycetes</taxon>
        <taxon>Eurotiomycetidae</taxon>
        <taxon>Eurotiales</taxon>
        <taxon>Aspergillaceae</taxon>
        <taxon>Penicillium</taxon>
    </lineage>
</organism>
<accession>A0A9W9TQX4</accession>
<dbReference type="EMBL" id="JAPQKT010000003">
    <property type="protein sequence ID" value="KAJ5235417.1"/>
    <property type="molecule type" value="Genomic_DNA"/>
</dbReference>
<reference evidence="1" key="2">
    <citation type="journal article" date="2023" name="IMA Fungus">
        <title>Comparative genomic study of the Penicillium genus elucidates a diverse pangenome and 15 lateral gene transfer events.</title>
        <authorList>
            <person name="Petersen C."/>
            <person name="Sorensen T."/>
            <person name="Nielsen M.R."/>
            <person name="Sondergaard T.E."/>
            <person name="Sorensen J.L."/>
            <person name="Fitzpatrick D.A."/>
            <person name="Frisvad J.C."/>
            <person name="Nielsen K.L."/>
        </authorList>
    </citation>
    <scope>NUCLEOTIDE SEQUENCE</scope>
    <source>
        <strain evidence="1">IBT 23319</strain>
    </source>
</reference>
<gene>
    <name evidence="1" type="ORF">N7469_004585</name>
</gene>
<dbReference type="GeneID" id="81382672"/>
<dbReference type="Proteomes" id="UP001147733">
    <property type="component" value="Unassembled WGS sequence"/>
</dbReference>
<comment type="caution">
    <text evidence="1">The sequence shown here is derived from an EMBL/GenBank/DDBJ whole genome shotgun (WGS) entry which is preliminary data.</text>
</comment>
<sequence>MPDHNEYQQSPLQLPSLFSSIEELPLDLSEAVIEAAILSEPLGSHEALHKFVKGLRKESLQPWIRKAIESTLRSPSLRQNIYANWNLWPDYRHAKKEPHLIDSSVPLDLASWTSRYCSECFNLLLDCGAVGPASFCRMGCGFFRLAFEGRHYGSIYKMLSLMDPQDILEPYSMILGDPIMSVFQVSTLQGRLFHACWARLKPSPKNGLSSLRPCDIGNICRFADPPLANDLADSGLDLGKPYTGDASLSWSNAAAQKEPEPMLNWLLTRAEPPEDLLAIAAQNNYFPAAPWIMEHTRSYDGWRKGAYAAADSYAGGAERMLATILRGRFAKAQADRTVLEDLTTITVDRAYKDGKRLQVHGPDDPRLAEIEELAVQKVKVLREKSTDLAVVGLKIKAAELGMHRLEAALGD</sequence>
<evidence type="ECO:0000313" key="1">
    <source>
        <dbReference type="EMBL" id="KAJ5235417.1"/>
    </source>
</evidence>
<evidence type="ECO:0000313" key="2">
    <source>
        <dbReference type="Proteomes" id="UP001147733"/>
    </source>
</evidence>
<keyword evidence="2" id="KW-1185">Reference proteome</keyword>
<reference evidence="1" key="1">
    <citation type="submission" date="2022-11" db="EMBL/GenBank/DDBJ databases">
        <authorList>
            <person name="Petersen C."/>
        </authorList>
    </citation>
    <scope>NUCLEOTIDE SEQUENCE</scope>
    <source>
        <strain evidence="1">IBT 23319</strain>
    </source>
</reference>
<name>A0A9W9TQX4_PENCI</name>
<proteinExistence type="predicted"/>